<comment type="caution">
    <text evidence="3">The sequence shown here is derived from an EMBL/GenBank/DDBJ whole genome shotgun (WGS) entry which is preliminary data.</text>
</comment>
<protein>
    <submittedName>
        <fullName evidence="3">MinD/ParA family protein</fullName>
    </submittedName>
</protein>
<accession>A0ABP3V0P0</accession>
<dbReference type="Proteomes" id="UP001501510">
    <property type="component" value="Unassembled WGS sequence"/>
</dbReference>
<evidence type="ECO:0000313" key="3">
    <source>
        <dbReference type="EMBL" id="GAA0746202.1"/>
    </source>
</evidence>
<dbReference type="CDD" id="cd02038">
    <property type="entry name" value="FlhG-like"/>
    <property type="match status" value="1"/>
</dbReference>
<sequence>MLDQAASLRNLVKKVNDKDYDHKVKIITVTSGKGGVGKSNFVVNLSIHLQKLGKKVLILDADVGMGNDDVIMGIASKYNIYDAISGEVDLNKVMVKGPLGVMLLPAGSGICDFSELGEEKIQIFIKKLTYYKEWDYIIMDTGAGINRTVLGFINCCDDLIVLTTPEPTSLKDAYGLIKAVSYFKLKTKAKLVVNRTIDSKEGIKTYKNMRAVSKRFLDIDLDYLGSISEDRKITQSIRKQNPFTILYPKCKPSRDILDIANKVLGFNKNDNGLGVDGLFKKLFSIFS</sequence>
<keyword evidence="4" id="KW-1185">Reference proteome</keyword>
<dbReference type="PIRSF" id="PIRSF003092">
    <property type="entry name" value="MinD"/>
    <property type="match status" value="1"/>
</dbReference>
<evidence type="ECO:0000256" key="1">
    <source>
        <dbReference type="ARBA" id="ARBA00022741"/>
    </source>
</evidence>
<dbReference type="Gene3D" id="3.40.50.300">
    <property type="entry name" value="P-loop containing nucleotide triphosphate hydrolases"/>
    <property type="match status" value="1"/>
</dbReference>
<dbReference type="InterPro" id="IPR025501">
    <property type="entry name" value="MinD_FleN"/>
</dbReference>
<dbReference type="PANTHER" id="PTHR43384">
    <property type="entry name" value="SEPTUM SITE-DETERMINING PROTEIN MIND HOMOLOG, CHLOROPLASTIC-RELATED"/>
    <property type="match status" value="1"/>
</dbReference>
<dbReference type="Pfam" id="PF10609">
    <property type="entry name" value="ParA"/>
    <property type="match status" value="1"/>
</dbReference>
<dbReference type="InterPro" id="IPR033756">
    <property type="entry name" value="YlxH/NBP35"/>
</dbReference>
<name>A0ABP3V0P0_9CLOT</name>
<dbReference type="RefSeq" id="WP_343763510.1">
    <property type="nucleotide sequence ID" value="NZ_BAAACG010000019.1"/>
</dbReference>
<dbReference type="InterPro" id="IPR027417">
    <property type="entry name" value="P-loop_NTPase"/>
</dbReference>
<proteinExistence type="predicted"/>
<dbReference type="PANTHER" id="PTHR43384:SF4">
    <property type="entry name" value="CELLULOSE BIOSYNTHESIS PROTEIN BCSQ-RELATED"/>
    <property type="match status" value="1"/>
</dbReference>
<reference evidence="4" key="1">
    <citation type="journal article" date="2019" name="Int. J. Syst. Evol. Microbiol.">
        <title>The Global Catalogue of Microorganisms (GCM) 10K type strain sequencing project: providing services to taxonomists for standard genome sequencing and annotation.</title>
        <authorList>
            <consortium name="The Broad Institute Genomics Platform"/>
            <consortium name="The Broad Institute Genome Sequencing Center for Infectious Disease"/>
            <person name="Wu L."/>
            <person name="Ma J."/>
        </authorList>
    </citation>
    <scope>NUCLEOTIDE SEQUENCE [LARGE SCALE GENOMIC DNA]</scope>
    <source>
        <strain evidence="4">JCM 1407</strain>
    </source>
</reference>
<evidence type="ECO:0000313" key="4">
    <source>
        <dbReference type="Proteomes" id="UP001501510"/>
    </source>
</evidence>
<dbReference type="InterPro" id="IPR050625">
    <property type="entry name" value="ParA/MinD_ATPase"/>
</dbReference>
<organism evidence="3 4">
    <name type="scientific">Clostridium oceanicum</name>
    <dbReference type="NCBI Taxonomy" id="1543"/>
    <lineage>
        <taxon>Bacteria</taxon>
        <taxon>Bacillati</taxon>
        <taxon>Bacillota</taxon>
        <taxon>Clostridia</taxon>
        <taxon>Eubacteriales</taxon>
        <taxon>Clostridiaceae</taxon>
        <taxon>Clostridium</taxon>
    </lineage>
</organism>
<evidence type="ECO:0000256" key="2">
    <source>
        <dbReference type="ARBA" id="ARBA00022840"/>
    </source>
</evidence>
<gene>
    <name evidence="3" type="ORF">GCM10008906_33550</name>
</gene>
<dbReference type="SUPFAM" id="SSF52540">
    <property type="entry name" value="P-loop containing nucleoside triphosphate hydrolases"/>
    <property type="match status" value="1"/>
</dbReference>
<dbReference type="InterPro" id="IPR033875">
    <property type="entry name" value="FlhG"/>
</dbReference>
<keyword evidence="2" id="KW-0067">ATP-binding</keyword>
<dbReference type="EMBL" id="BAAACG010000019">
    <property type="protein sequence ID" value="GAA0746202.1"/>
    <property type="molecule type" value="Genomic_DNA"/>
</dbReference>
<keyword evidence="1" id="KW-0547">Nucleotide-binding</keyword>